<feature type="compositionally biased region" description="Polar residues" evidence="1">
    <location>
        <begin position="10"/>
        <end position="23"/>
    </location>
</feature>
<dbReference type="EMBL" id="CAFBLO010000131">
    <property type="protein sequence ID" value="CAB4876852.1"/>
    <property type="molecule type" value="Genomic_DNA"/>
</dbReference>
<feature type="region of interest" description="Disordered" evidence="1">
    <location>
        <begin position="1"/>
        <end position="33"/>
    </location>
</feature>
<name>A0A6J7E196_9ZZZZ</name>
<organism evidence="2">
    <name type="scientific">freshwater metagenome</name>
    <dbReference type="NCBI Taxonomy" id="449393"/>
    <lineage>
        <taxon>unclassified sequences</taxon>
        <taxon>metagenomes</taxon>
        <taxon>ecological metagenomes</taxon>
    </lineage>
</organism>
<gene>
    <name evidence="2" type="ORF">UFOPK3364_01063</name>
</gene>
<sequence length="552" mass="59450">MLVDHRANATVRSSGDNRVSDAQGSRLDEDRRDGSASLVEFRFDRDTAGVPVRVRDEVETRVGREKHRVEQVVDAVAGESRDVDEDRVSTVFFGHESILGQLLANLGGVRAFLIDLVDRNHDGNVRGLSVVERLDRLGHDSVICRNHENRYVGDLSTTSTHGGERLVSRGVNEGDGTFVALVLGPHLVGTDGLGDSAGFARGNIGATNRIEKSGLTVVDVSHNSDNRRANNEVVLVFLCIKVDVKRVEDFLVFVLGAHDLDLVTKFGTENLEGSGVERLGRRRHLAELEQNRDEITGGNREARHRLDLVGEVVDRRPLTKANNGRAVSTRDLDATEARGLAHFKLLALGALGLARLGLTATTTERTRGVASATATAGATAWTTRATTGATRCCTGTSRTETALAAGGTTCAARALLERRVGATTGTGYWAARCIRTGTRSALSRHERVVAGRANRAGHRGSGHKGIVAAGARHRRSGGRFAVGRGCRCGDGWLPARLRRFVGRRNVGQINLRGRAGAGCGFLRRRRCDVLLGQAIGGKRLTKLAGDGRFDRR</sequence>
<evidence type="ECO:0000256" key="1">
    <source>
        <dbReference type="SAM" id="MobiDB-lite"/>
    </source>
</evidence>
<protein>
    <submittedName>
        <fullName evidence="2">Unannotated protein</fullName>
    </submittedName>
</protein>
<reference evidence="2" key="1">
    <citation type="submission" date="2020-05" db="EMBL/GenBank/DDBJ databases">
        <authorList>
            <person name="Chiriac C."/>
            <person name="Salcher M."/>
            <person name="Ghai R."/>
            <person name="Kavagutti S V."/>
        </authorList>
    </citation>
    <scope>NUCLEOTIDE SEQUENCE</scope>
</reference>
<accession>A0A6J7E196</accession>
<evidence type="ECO:0000313" key="2">
    <source>
        <dbReference type="EMBL" id="CAB4876852.1"/>
    </source>
</evidence>
<dbReference type="AlphaFoldDB" id="A0A6J7E196"/>
<proteinExistence type="predicted"/>